<evidence type="ECO:0000313" key="1">
    <source>
        <dbReference type="EMBL" id="MEW9806535.1"/>
    </source>
</evidence>
<name>A0ABV3QZM1_9HYPH</name>
<proteinExistence type="predicted"/>
<accession>A0ABV3QZM1</accession>
<protein>
    <submittedName>
        <fullName evidence="1">Nucleotidyltransferase family protein</fullName>
    </submittedName>
</protein>
<dbReference type="EMBL" id="JBFOCI010000003">
    <property type="protein sequence ID" value="MEW9806535.1"/>
    <property type="molecule type" value="Genomic_DNA"/>
</dbReference>
<dbReference type="InterPro" id="IPR039498">
    <property type="entry name" value="NTP_transf_5"/>
</dbReference>
<dbReference type="Pfam" id="PF14907">
    <property type="entry name" value="NTP_transf_5"/>
    <property type="match status" value="1"/>
</dbReference>
<evidence type="ECO:0000313" key="2">
    <source>
        <dbReference type="Proteomes" id="UP001556196"/>
    </source>
</evidence>
<sequence length="353" mass="37869">MPTDERHPPLSPREQVLFAGLADPRRQIDANDLRDGQLAARMLAAARAHGVLPIVWRKLSGLDADFGEPVRDALQAAGDMVAIMAGQSLLLRHHGGTIAKAFAEAGIPVAIVKGPVFAERLYEHASDRPFTDIDLLTAPEELARANAILPSLGYVALTKQIWDKSESNQEYKWGRSDNPNLLIELHGDLVHYASFRRLLSYSYAELMLAGGGDPAAPSAMLMTAVIHGACGHKFHRLQFAVDILQAGRAVTDADLPLLQAASRAIGADLELAVSLNLAGRLFDDPQVLDLADRFSSSLAAGLSKRLVTPAAIHDAMSTSGALSHARRKAFRGLQLLSRLGRTKGPASLPAASR</sequence>
<organism evidence="1 2">
    <name type="scientific">Mesorhizobium marinum</name>
    <dbReference type="NCBI Taxonomy" id="3228790"/>
    <lineage>
        <taxon>Bacteria</taxon>
        <taxon>Pseudomonadati</taxon>
        <taxon>Pseudomonadota</taxon>
        <taxon>Alphaproteobacteria</taxon>
        <taxon>Hyphomicrobiales</taxon>
        <taxon>Phyllobacteriaceae</taxon>
        <taxon>Mesorhizobium</taxon>
    </lineage>
</organism>
<comment type="caution">
    <text evidence="1">The sequence shown here is derived from an EMBL/GenBank/DDBJ whole genome shotgun (WGS) entry which is preliminary data.</text>
</comment>
<gene>
    <name evidence="1" type="ORF">ABUE31_11125</name>
</gene>
<dbReference type="RefSeq" id="WP_367723670.1">
    <property type="nucleotide sequence ID" value="NZ_JBFOCI010000003.1"/>
</dbReference>
<keyword evidence="2" id="KW-1185">Reference proteome</keyword>
<dbReference type="Proteomes" id="UP001556196">
    <property type="component" value="Unassembled WGS sequence"/>
</dbReference>
<reference evidence="1 2" key="1">
    <citation type="submission" date="2024-06" db="EMBL/GenBank/DDBJ databases">
        <authorList>
            <person name="Tuo L."/>
        </authorList>
    </citation>
    <scope>NUCLEOTIDE SEQUENCE [LARGE SCALE GENOMIC DNA]</scope>
    <source>
        <strain evidence="1 2">ZMM04-5</strain>
    </source>
</reference>